<reference evidence="1 2" key="1">
    <citation type="submission" date="2018-09" db="EMBL/GenBank/DDBJ databases">
        <title>YIM 75507 draft genome.</title>
        <authorList>
            <person name="Tang S."/>
            <person name="Feng Y."/>
        </authorList>
    </citation>
    <scope>NUCLEOTIDE SEQUENCE [LARGE SCALE GENOMIC DNA]</scope>
    <source>
        <strain evidence="1 2">YIM 75507</strain>
    </source>
</reference>
<sequence length="136" mass="14822">MAALLAPVIGLALLVMIPIWVDDARLDALAERAAAHPLPPRTHRADADVQRSVTLRGNGNHCDYLVRLALSSTLPAAEIARYYENARIEGVDDDRADTAVYFHESPTPAKRPPTAPRSFILEVSDSTDAGLDLRCH</sequence>
<protein>
    <submittedName>
        <fullName evidence="1">Uncharacterized protein</fullName>
    </submittedName>
</protein>
<gene>
    <name evidence="1" type="ORF">D5H75_04155</name>
</gene>
<proteinExistence type="predicted"/>
<comment type="caution">
    <text evidence="1">The sequence shown here is derived from an EMBL/GenBank/DDBJ whole genome shotgun (WGS) entry which is preliminary data.</text>
</comment>
<organism evidence="1 2">
    <name type="scientific">Bailinhaonella thermotolerans</name>
    <dbReference type="NCBI Taxonomy" id="1070861"/>
    <lineage>
        <taxon>Bacteria</taxon>
        <taxon>Bacillati</taxon>
        <taxon>Actinomycetota</taxon>
        <taxon>Actinomycetes</taxon>
        <taxon>Streptosporangiales</taxon>
        <taxon>Streptosporangiaceae</taxon>
        <taxon>Bailinhaonella</taxon>
    </lineage>
</organism>
<name>A0A3A4B525_9ACTN</name>
<dbReference type="OrthoDB" id="3539377at2"/>
<evidence type="ECO:0000313" key="1">
    <source>
        <dbReference type="EMBL" id="RJL36241.1"/>
    </source>
</evidence>
<dbReference type="Proteomes" id="UP000265768">
    <property type="component" value="Unassembled WGS sequence"/>
</dbReference>
<keyword evidence="2" id="KW-1185">Reference proteome</keyword>
<dbReference type="EMBL" id="QZEY01000001">
    <property type="protein sequence ID" value="RJL36241.1"/>
    <property type="molecule type" value="Genomic_DNA"/>
</dbReference>
<accession>A0A3A4B525</accession>
<dbReference type="AlphaFoldDB" id="A0A3A4B525"/>
<evidence type="ECO:0000313" key="2">
    <source>
        <dbReference type="Proteomes" id="UP000265768"/>
    </source>
</evidence>